<evidence type="ECO:0000256" key="3">
    <source>
        <dbReference type="ARBA" id="ARBA00022695"/>
    </source>
</evidence>
<evidence type="ECO:0000259" key="10">
    <source>
        <dbReference type="Pfam" id="PF00562"/>
    </source>
</evidence>
<name>A0A1F5KG97_9BACT</name>
<dbReference type="Proteomes" id="UP000177328">
    <property type="component" value="Unassembled WGS sequence"/>
</dbReference>
<evidence type="ECO:0000313" key="16">
    <source>
        <dbReference type="EMBL" id="OGE39966.1"/>
    </source>
</evidence>
<dbReference type="NCBIfam" id="NF001616">
    <property type="entry name" value="PRK00405.1"/>
    <property type="match status" value="1"/>
</dbReference>
<feature type="domain" description="RNA polymerase beta subunit protrusion" evidence="13">
    <location>
        <begin position="28"/>
        <end position="377"/>
    </location>
</feature>
<dbReference type="InterPro" id="IPR007121">
    <property type="entry name" value="RNA_pol_bsu_CS"/>
</dbReference>
<dbReference type="InterPro" id="IPR037033">
    <property type="entry name" value="DNA-dir_RNAP_su2_hyb_sf"/>
</dbReference>
<dbReference type="Gene3D" id="2.40.50.150">
    <property type="match status" value="1"/>
</dbReference>
<sequence>MPDKQKVSTINGRLYWGEKYSLPQTLDLLQIQKESYEWFIREGISESLKEISPVTDFTGKNWKLEFKEHSFGSPRFTPAQCVIKGISFDAPLRVKVTLTNLQTNEQINQEAFMGDIPQMTDKGTFVINGIERVIINQLVRSPGVFFSLSEDPISGRRLYGAEIRPSHGSWLEFSISRSDVVTVKIDRRRKFVASTLLRALGYTEEEMVEMFKEVDTNADHTYLRATLNKDLTHNQNEALLEIFRKMRPGDPVVLDTAKSLIENMFFNPRRYDLTRVGRFKINKKLGLNVPNTPENQVLTKDDIIASLKYLIGLANGNGRIDEIDHLANRRVRSVGELVAQNAFRVGLLRLERAIKERMSLLSQDQEISAASLVNARVVIAAINEFFRSSQLSQILDQINPLAEADHLRRLTVMGTGGIARDRASFSIRDVHHSQYGRIDPVRSPEGQNIGLVTYLALFARINEYGFLEAPYKKVVKEGSKLRVTDEVVYLSADDEEEMYITEANVLIDEKGFINAKRIPLRFHGSFFEGEASLVNLIDIGPQEIIGTSASLIPFLSHDDANRALMGSHMQCQAVPLLIPQAPLVGTGMERIVADNLARVVRAPFAGKITEVDGEHIVLHGKDSTAEFKVAKFMNSPAKTCYSQMPVVSLNQEVKEGDLLLEGTSTDGGELSLGQNLTIAYMSFDGLGYEDAIVISDRLVKQDILSSIHIEEYSTDVVETKLGPDEVTRDIPNVSEENLSNLDETGIVRIGAEVGPNDILVGKVQPKGETELTAEERLLRAIFGEKAKEVRDTSLRMPHGERGTVIGVQILDRAQGDDLDPGTLQRIKVKVAQLRKVTAGDKLAGRHGNKGVISKIVPSYDMPRLEDGSIIDIIISPVSILSRMNLGQLLEAHLGFAADKLGFKVAAPVFEKIPESIITEQLLKAGLPVGGKSKLIDSRTGEYFNQEVVVGKAYFLKLIHMVEDKTHARSTGPYSLVTQQPLGGKAQMGGQRLGEMEVWALEAYGAAHILQEMLTIKSDDVVGRAKAFEAIVKGTEIPQALIPESFKVLGKELQSLVVAVETLGAKVVEEKETEDLGLKEQVAEMQEALGVETATDEGEVVTTEGTDDLVEAAPDLIEVNPSTSPDTTGDAVETVDPDSVGVDEIAEPTDLDLAAEEMDNAETEKETNE</sequence>
<dbReference type="InterPro" id="IPR007645">
    <property type="entry name" value="RNA_pol_Rpb2_3"/>
</dbReference>
<comment type="subunit">
    <text evidence="6 8">The RNAP catalytic core consists of 2 alpha, 1 beta, 1 beta' and 1 omega subunit. When a sigma factor is associated with the core the holoenzyme is formed, which can initiate transcription.</text>
</comment>
<dbReference type="Pfam" id="PF04565">
    <property type="entry name" value="RNA_pol_Rpb2_3"/>
    <property type="match status" value="1"/>
</dbReference>
<dbReference type="InterPro" id="IPR014724">
    <property type="entry name" value="RNA_pol_RPB2_OB-fold"/>
</dbReference>
<reference evidence="16 17" key="1">
    <citation type="journal article" date="2016" name="Nat. Commun.">
        <title>Thousands of microbial genomes shed light on interconnected biogeochemical processes in an aquifer system.</title>
        <authorList>
            <person name="Anantharaman K."/>
            <person name="Brown C.T."/>
            <person name="Hug L.A."/>
            <person name="Sharon I."/>
            <person name="Castelle C.J."/>
            <person name="Probst A.J."/>
            <person name="Thomas B.C."/>
            <person name="Singh A."/>
            <person name="Wilkins M.J."/>
            <person name="Karaoz U."/>
            <person name="Brodie E.L."/>
            <person name="Williams K.H."/>
            <person name="Hubbard S.S."/>
            <person name="Banfield J.F."/>
        </authorList>
    </citation>
    <scope>NUCLEOTIDE SEQUENCE [LARGE SCALE GENOMIC DNA]</scope>
</reference>
<dbReference type="InterPro" id="IPR042107">
    <property type="entry name" value="DNA-dir_RNA_pol_bsu_ext_1_sf"/>
</dbReference>
<keyword evidence="3 6" id="KW-0548">Nucleotidyltransferase</keyword>
<gene>
    <name evidence="6" type="primary">rpoB</name>
    <name evidence="16" type="ORF">A3D25_04145</name>
</gene>
<dbReference type="Pfam" id="PF10385">
    <property type="entry name" value="RNA_pol_Rpb2_45"/>
    <property type="match status" value="1"/>
</dbReference>
<evidence type="ECO:0000259" key="15">
    <source>
        <dbReference type="Pfam" id="PF10385"/>
    </source>
</evidence>
<dbReference type="GO" id="GO:0003677">
    <property type="term" value="F:DNA binding"/>
    <property type="evidence" value="ECO:0007669"/>
    <property type="project" value="UniProtKB-UniRule"/>
</dbReference>
<dbReference type="CDD" id="cd00653">
    <property type="entry name" value="RNA_pol_B_RPB2"/>
    <property type="match status" value="1"/>
</dbReference>
<proteinExistence type="inferred from homology"/>
<keyword evidence="2 6" id="KW-0808">Transferase</keyword>
<dbReference type="GO" id="GO:0032549">
    <property type="term" value="F:ribonucleoside binding"/>
    <property type="evidence" value="ECO:0007669"/>
    <property type="project" value="InterPro"/>
</dbReference>
<organism evidence="16 17">
    <name type="scientific">Candidatus Daviesbacteria bacterium RIFCSPHIGHO2_02_FULL_43_12</name>
    <dbReference type="NCBI Taxonomy" id="1797776"/>
    <lineage>
        <taxon>Bacteria</taxon>
        <taxon>Candidatus Daviesiibacteriota</taxon>
    </lineage>
</organism>
<feature type="domain" description="RNA polymerase Rpb2" evidence="14">
    <location>
        <begin position="393"/>
        <end position="461"/>
    </location>
</feature>
<evidence type="ECO:0000256" key="6">
    <source>
        <dbReference type="HAMAP-Rule" id="MF_01321"/>
    </source>
</evidence>
<dbReference type="Gene3D" id="3.90.1100.10">
    <property type="match status" value="1"/>
</dbReference>
<evidence type="ECO:0000259" key="13">
    <source>
        <dbReference type="Pfam" id="PF04563"/>
    </source>
</evidence>
<dbReference type="Gene3D" id="2.40.270.10">
    <property type="entry name" value="DNA-directed RNA polymerase, subunit 2, domain 6"/>
    <property type="match status" value="2"/>
</dbReference>
<evidence type="ECO:0000259" key="12">
    <source>
        <dbReference type="Pfam" id="PF04561"/>
    </source>
</evidence>
<dbReference type="InterPro" id="IPR010243">
    <property type="entry name" value="RNA_pol_bsu_bac"/>
</dbReference>
<evidence type="ECO:0000256" key="7">
    <source>
        <dbReference type="RuleBase" id="RU000434"/>
    </source>
</evidence>
<dbReference type="SUPFAM" id="SSF64484">
    <property type="entry name" value="beta and beta-prime subunits of DNA dependent RNA-polymerase"/>
    <property type="match status" value="1"/>
</dbReference>
<dbReference type="InterPro" id="IPR007642">
    <property type="entry name" value="RNA_pol_Rpb2_2"/>
</dbReference>
<dbReference type="Pfam" id="PF04561">
    <property type="entry name" value="RNA_pol_Rpb2_2"/>
    <property type="match status" value="1"/>
</dbReference>
<dbReference type="GO" id="GO:0006351">
    <property type="term" value="P:DNA-templated transcription"/>
    <property type="evidence" value="ECO:0007669"/>
    <property type="project" value="UniProtKB-UniRule"/>
</dbReference>
<feature type="compositionally biased region" description="Acidic residues" evidence="9">
    <location>
        <begin position="1143"/>
        <end position="1160"/>
    </location>
</feature>
<dbReference type="Gene3D" id="3.90.1110.10">
    <property type="entry name" value="RNA polymerase Rpb2, domain 2"/>
    <property type="match status" value="1"/>
</dbReference>
<evidence type="ECO:0000256" key="5">
    <source>
        <dbReference type="ARBA" id="ARBA00048552"/>
    </source>
</evidence>
<protein>
    <recommendedName>
        <fullName evidence="6 8">DNA-directed RNA polymerase subunit beta</fullName>
        <shortName evidence="6">RNAP subunit beta</shortName>
        <ecNumber evidence="6 8">2.7.7.6</ecNumber>
    </recommendedName>
    <alternativeName>
        <fullName evidence="6">RNA polymerase subunit beta</fullName>
    </alternativeName>
    <alternativeName>
        <fullName evidence="6">Transcriptase subunit beta</fullName>
    </alternativeName>
</protein>
<evidence type="ECO:0000313" key="17">
    <source>
        <dbReference type="Proteomes" id="UP000177328"/>
    </source>
</evidence>
<dbReference type="Pfam" id="PF00562">
    <property type="entry name" value="RNA_pol_Rpb2_6"/>
    <property type="match status" value="1"/>
</dbReference>
<dbReference type="PANTHER" id="PTHR20856">
    <property type="entry name" value="DNA-DIRECTED RNA POLYMERASE I SUBUNIT 2"/>
    <property type="match status" value="1"/>
</dbReference>
<dbReference type="Pfam" id="PF04560">
    <property type="entry name" value="RNA_pol_Rpb2_7"/>
    <property type="match status" value="1"/>
</dbReference>
<accession>A0A1F5KG97</accession>
<dbReference type="InterPro" id="IPR015712">
    <property type="entry name" value="DNA-dir_RNA_pol_su2"/>
</dbReference>
<evidence type="ECO:0000259" key="11">
    <source>
        <dbReference type="Pfam" id="PF04560"/>
    </source>
</evidence>
<dbReference type="Gene3D" id="2.30.150.10">
    <property type="entry name" value="DNA-directed RNA polymerase, beta subunit, external 1 domain"/>
    <property type="match status" value="1"/>
</dbReference>
<dbReference type="InterPro" id="IPR037034">
    <property type="entry name" value="RNA_pol_Rpb2_2_sf"/>
</dbReference>
<evidence type="ECO:0000256" key="4">
    <source>
        <dbReference type="ARBA" id="ARBA00023163"/>
    </source>
</evidence>
<dbReference type="HAMAP" id="MF_01321">
    <property type="entry name" value="RNApol_bact_RpoB"/>
    <property type="match status" value="1"/>
</dbReference>
<comment type="function">
    <text evidence="6 8">DNA-dependent RNA polymerase catalyzes the transcription of DNA into RNA using the four ribonucleoside triphosphates as substrates.</text>
</comment>
<dbReference type="Gene3D" id="2.40.50.100">
    <property type="match status" value="1"/>
</dbReference>
<dbReference type="AlphaFoldDB" id="A0A1F5KG97"/>
<dbReference type="GO" id="GO:0000428">
    <property type="term" value="C:DNA-directed RNA polymerase complex"/>
    <property type="evidence" value="ECO:0007669"/>
    <property type="project" value="UniProtKB-KW"/>
</dbReference>
<feature type="domain" description="DNA-directed RNA polymerase subunit 2 hybrid-binding" evidence="10">
    <location>
        <begin position="608"/>
        <end position="986"/>
    </location>
</feature>
<dbReference type="NCBIfam" id="TIGR02013">
    <property type="entry name" value="rpoB"/>
    <property type="match status" value="1"/>
</dbReference>
<keyword evidence="4 6" id="KW-0804">Transcription</keyword>
<dbReference type="InterPro" id="IPR007644">
    <property type="entry name" value="RNA_pol_bsu_protrusion"/>
</dbReference>
<dbReference type="InterPro" id="IPR007120">
    <property type="entry name" value="DNA-dir_RNAP_su2_dom"/>
</dbReference>
<feature type="domain" description="DNA-directed RNA polymerase beta subunit external 1" evidence="15">
    <location>
        <begin position="471"/>
        <end position="539"/>
    </location>
</feature>
<keyword evidence="1 6" id="KW-0240">DNA-directed RNA polymerase</keyword>
<evidence type="ECO:0000256" key="2">
    <source>
        <dbReference type="ARBA" id="ARBA00022679"/>
    </source>
</evidence>
<feature type="region of interest" description="Disordered" evidence="9">
    <location>
        <begin position="1117"/>
        <end position="1168"/>
    </location>
</feature>
<evidence type="ECO:0000259" key="14">
    <source>
        <dbReference type="Pfam" id="PF04565"/>
    </source>
</evidence>
<comment type="caution">
    <text evidence="16">The sequence shown here is derived from an EMBL/GenBank/DDBJ whole genome shotgun (WGS) entry which is preliminary data.</text>
</comment>
<comment type="similarity">
    <text evidence="6 7">Belongs to the RNA polymerase beta chain family.</text>
</comment>
<dbReference type="Gene3D" id="3.90.1800.10">
    <property type="entry name" value="RNA polymerase alpha subunit dimerisation domain"/>
    <property type="match status" value="1"/>
</dbReference>
<dbReference type="EMBL" id="MFDD01000014">
    <property type="protein sequence ID" value="OGE39966.1"/>
    <property type="molecule type" value="Genomic_DNA"/>
</dbReference>
<dbReference type="Pfam" id="PF04563">
    <property type="entry name" value="RNA_pol_Rpb2_1"/>
    <property type="match status" value="1"/>
</dbReference>
<dbReference type="PROSITE" id="PS01166">
    <property type="entry name" value="RNA_POL_BETA"/>
    <property type="match status" value="1"/>
</dbReference>
<feature type="domain" description="RNA polymerase Rpb2" evidence="11">
    <location>
        <begin position="988"/>
        <end position="1061"/>
    </location>
</feature>
<dbReference type="GO" id="GO:0003899">
    <property type="term" value="F:DNA-directed RNA polymerase activity"/>
    <property type="evidence" value="ECO:0007669"/>
    <property type="project" value="UniProtKB-UniRule"/>
</dbReference>
<feature type="domain" description="RNA polymerase Rpb2" evidence="12">
    <location>
        <begin position="140"/>
        <end position="332"/>
    </location>
</feature>
<comment type="catalytic activity">
    <reaction evidence="5 6 8">
        <text>RNA(n) + a ribonucleoside 5'-triphosphate = RNA(n+1) + diphosphate</text>
        <dbReference type="Rhea" id="RHEA:21248"/>
        <dbReference type="Rhea" id="RHEA-COMP:14527"/>
        <dbReference type="Rhea" id="RHEA-COMP:17342"/>
        <dbReference type="ChEBI" id="CHEBI:33019"/>
        <dbReference type="ChEBI" id="CHEBI:61557"/>
        <dbReference type="ChEBI" id="CHEBI:140395"/>
        <dbReference type="EC" id="2.7.7.6"/>
    </reaction>
</comment>
<dbReference type="InterPro" id="IPR007641">
    <property type="entry name" value="RNA_pol_Rpb2_7"/>
</dbReference>
<evidence type="ECO:0000256" key="8">
    <source>
        <dbReference type="RuleBase" id="RU363031"/>
    </source>
</evidence>
<evidence type="ECO:0000256" key="1">
    <source>
        <dbReference type="ARBA" id="ARBA00022478"/>
    </source>
</evidence>
<dbReference type="InterPro" id="IPR019462">
    <property type="entry name" value="DNA-dir_RNA_pol_bsu_external_1"/>
</dbReference>
<evidence type="ECO:0000256" key="9">
    <source>
        <dbReference type="SAM" id="MobiDB-lite"/>
    </source>
</evidence>
<dbReference type="EC" id="2.7.7.6" evidence="6 8"/>